<dbReference type="PANTHER" id="PTHR47234">
    <property type="match status" value="1"/>
</dbReference>
<feature type="domain" description="TonB-dependent receptor plug" evidence="14">
    <location>
        <begin position="72"/>
        <end position="182"/>
    </location>
</feature>
<reference evidence="16" key="1">
    <citation type="journal article" date="2019" name="Int. J. Syst. Evol. Microbiol.">
        <title>The Global Catalogue of Microorganisms (GCM) 10K type strain sequencing project: providing services to taxonomists for standard genome sequencing and annotation.</title>
        <authorList>
            <consortium name="The Broad Institute Genomics Platform"/>
            <consortium name="The Broad Institute Genome Sequencing Center for Infectious Disease"/>
            <person name="Wu L."/>
            <person name="Ma J."/>
        </authorList>
    </citation>
    <scope>NUCLEOTIDE SEQUENCE [LARGE SCALE GENOMIC DNA]</scope>
    <source>
        <strain evidence="16">KCTC 42739</strain>
    </source>
</reference>
<evidence type="ECO:0000313" key="15">
    <source>
        <dbReference type="EMBL" id="MFC3579824.1"/>
    </source>
</evidence>
<feature type="signal peptide" evidence="12">
    <location>
        <begin position="1"/>
        <end position="29"/>
    </location>
</feature>
<keyword evidence="6 11" id="KW-0798">TonB box</keyword>
<evidence type="ECO:0000256" key="10">
    <source>
        <dbReference type="PROSITE-ProRule" id="PRU10144"/>
    </source>
</evidence>
<dbReference type="RefSeq" id="WP_261293289.1">
    <property type="nucleotide sequence ID" value="NZ_JANQBK010000003.1"/>
</dbReference>
<dbReference type="InterPro" id="IPR000531">
    <property type="entry name" value="Beta-barrel_TonB"/>
</dbReference>
<feature type="domain" description="TonB-dependent receptor-like beta-barrel" evidence="13">
    <location>
        <begin position="440"/>
        <end position="1000"/>
    </location>
</feature>
<dbReference type="Gene3D" id="2.170.130.10">
    <property type="entry name" value="TonB-dependent receptor, plug domain"/>
    <property type="match status" value="1"/>
</dbReference>
<evidence type="ECO:0000256" key="4">
    <source>
        <dbReference type="ARBA" id="ARBA00022692"/>
    </source>
</evidence>
<evidence type="ECO:0000256" key="12">
    <source>
        <dbReference type="SAM" id="SignalP"/>
    </source>
</evidence>
<proteinExistence type="inferred from homology"/>
<comment type="similarity">
    <text evidence="9 11">Belongs to the TonB-dependent receptor family.</text>
</comment>
<keyword evidence="3 9" id="KW-1134">Transmembrane beta strand</keyword>
<keyword evidence="2 9" id="KW-0813">Transport</keyword>
<keyword evidence="7 9" id="KW-0472">Membrane</keyword>
<keyword evidence="16" id="KW-1185">Reference proteome</keyword>
<evidence type="ECO:0000256" key="7">
    <source>
        <dbReference type="ARBA" id="ARBA00023136"/>
    </source>
</evidence>
<evidence type="ECO:0000256" key="5">
    <source>
        <dbReference type="ARBA" id="ARBA00022729"/>
    </source>
</evidence>
<dbReference type="InterPro" id="IPR010917">
    <property type="entry name" value="TonB_rcpt_CS"/>
</dbReference>
<evidence type="ECO:0000259" key="13">
    <source>
        <dbReference type="Pfam" id="PF00593"/>
    </source>
</evidence>
<dbReference type="Pfam" id="PF00593">
    <property type="entry name" value="TonB_dep_Rec_b-barrel"/>
    <property type="match status" value="1"/>
</dbReference>
<dbReference type="SUPFAM" id="SSF56935">
    <property type="entry name" value="Porins"/>
    <property type="match status" value="1"/>
</dbReference>
<evidence type="ECO:0000256" key="2">
    <source>
        <dbReference type="ARBA" id="ARBA00022448"/>
    </source>
</evidence>
<evidence type="ECO:0000256" key="9">
    <source>
        <dbReference type="PROSITE-ProRule" id="PRU01360"/>
    </source>
</evidence>
<dbReference type="Gene3D" id="2.40.170.20">
    <property type="entry name" value="TonB-dependent receptor, beta-barrel domain"/>
    <property type="match status" value="1"/>
</dbReference>
<organism evidence="15 16">
    <name type="scientific">Sphingomonas hylomeconis</name>
    <dbReference type="NCBI Taxonomy" id="1395958"/>
    <lineage>
        <taxon>Bacteria</taxon>
        <taxon>Pseudomonadati</taxon>
        <taxon>Pseudomonadota</taxon>
        <taxon>Alphaproteobacteria</taxon>
        <taxon>Sphingomonadales</taxon>
        <taxon>Sphingomonadaceae</taxon>
        <taxon>Sphingomonas</taxon>
    </lineage>
</organism>
<dbReference type="InterPro" id="IPR036942">
    <property type="entry name" value="Beta-barrel_TonB_sf"/>
</dbReference>
<sequence>MISKTKSALLRGVAPMFIGAAVFASPSYAQVAPDPGVGPVEGQVTQASADGETEAASDIVVTGSRLRSPNLEGASPVTVLTAVELKQTGTTRVEDLLNSLPQVFAGQNSGYSNGSSGTANVNLRGLGSERNLVLVNGRRLLPGDPTTSAADINAIPGALVKRVDVLTGGASSVYGADAVAGVVNFVMDTDFEGLRLDGQYSFYNHNNRAGNDVTGALNARRFGYPDGQTADGGTIDATLAFGTKFGDDRGHLTAYAGYRKINAVTQDRRDYSACSLSANTAADATSLGRKYNCGGSGTSANGTFFTGDSAAFQVGSGRTFVPGSTPYNFAPTNYYQRPDERYTAGFFANYEISDSIKPYAEFMFMDDRTVAQIAPSGNFGNTFNINCDNPLLSAQQRGIVCAANNLLTLNEDPDGNLVNPPLNAPSQTVGQTGLAPFNFIDPLTGGTYNRGFLQPLRRNVEGGPRRDDLQHTSYRFVAGVKGDVSPVWSYDAFYQYGRTNFSETYFNDFSVSRLGRALDVVTSPTTGAPVCRSVLDGTDTNCVPYDIFTPGGVSQAAINYLQVPGFQRGVNGETVINGSITGQLGQYGVQSPWSSEGLGIVIGGEYRRETLEFFSDAAFQAGDLAGQGAATLPVSGSFDVKEVFTEARLPIVSQSFFYDLTLTGGYRYSSYSNSAGNTFSTDTYKIEGEFAPIRDIRFRGGYNRAVRAPTIQDLFAPNRVALNGSSDPCAGFAITAANVGCLAQGLTVGQVVALNPAEQYNGLIGGTATLNPEVADTYTAGVVLQPRFVPGLAISVDYFNIKLKSAIQGIGQDTILAVCTQTADPFYCGLIQRDNTGSIWRSNQGFVTDVTRNIGGVATSGIDVNASYTVGLGSAGSVGLSFVGTYLDKLETDTGVVVPGNNGKYDCTGLYGNVCGIPNPKWRHQARVSYTAPFGLGASLRWRYQDGVTNEALDSNPNLSAPATGARPGVAKLDSVSYFDLALTARIAENYNFRIGANNLLDKQPPLTGSQSCPAGPCNGNTFPGTYDAIGRYIYAGVTLEF</sequence>
<evidence type="ECO:0000313" key="16">
    <source>
        <dbReference type="Proteomes" id="UP001595713"/>
    </source>
</evidence>
<dbReference type="InterPro" id="IPR012910">
    <property type="entry name" value="Plug_dom"/>
</dbReference>
<evidence type="ECO:0000256" key="1">
    <source>
        <dbReference type="ARBA" id="ARBA00004571"/>
    </source>
</evidence>
<keyword evidence="5 12" id="KW-0732">Signal</keyword>
<evidence type="ECO:0000256" key="8">
    <source>
        <dbReference type="ARBA" id="ARBA00023237"/>
    </source>
</evidence>
<keyword evidence="15" id="KW-0675">Receptor</keyword>
<comment type="caution">
    <text evidence="15">The sequence shown here is derived from an EMBL/GenBank/DDBJ whole genome shotgun (WGS) entry which is preliminary data.</text>
</comment>
<accession>A0ABV7SS82</accession>
<comment type="subcellular location">
    <subcellularLocation>
        <location evidence="1 9">Cell outer membrane</location>
        <topology evidence="1 9">Multi-pass membrane protein</topology>
    </subcellularLocation>
</comment>
<dbReference type="PROSITE" id="PS01156">
    <property type="entry name" value="TONB_DEPENDENT_REC_2"/>
    <property type="match status" value="1"/>
</dbReference>
<keyword evidence="8 9" id="KW-0998">Cell outer membrane</keyword>
<protein>
    <submittedName>
        <fullName evidence="15">TonB-dependent receptor domain-containing protein</fullName>
    </submittedName>
</protein>
<evidence type="ECO:0000256" key="3">
    <source>
        <dbReference type="ARBA" id="ARBA00022452"/>
    </source>
</evidence>
<dbReference type="EMBL" id="JBHRXP010000002">
    <property type="protein sequence ID" value="MFC3579824.1"/>
    <property type="molecule type" value="Genomic_DNA"/>
</dbReference>
<evidence type="ECO:0000256" key="11">
    <source>
        <dbReference type="RuleBase" id="RU003357"/>
    </source>
</evidence>
<dbReference type="Proteomes" id="UP001595713">
    <property type="component" value="Unassembled WGS sequence"/>
</dbReference>
<dbReference type="Pfam" id="PF07715">
    <property type="entry name" value="Plug"/>
    <property type="match status" value="1"/>
</dbReference>
<dbReference type="PANTHER" id="PTHR47234:SF2">
    <property type="entry name" value="TONB-DEPENDENT RECEPTOR"/>
    <property type="match status" value="1"/>
</dbReference>
<evidence type="ECO:0000256" key="6">
    <source>
        <dbReference type="ARBA" id="ARBA00023077"/>
    </source>
</evidence>
<dbReference type="PROSITE" id="PS52016">
    <property type="entry name" value="TONB_DEPENDENT_REC_3"/>
    <property type="match status" value="1"/>
</dbReference>
<feature type="chain" id="PRO_5047538932" evidence="12">
    <location>
        <begin position="30"/>
        <end position="1042"/>
    </location>
</feature>
<feature type="short sequence motif" description="TonB C-terminal box" evidence="10">
    <location>
        <begin position="1025"/>
        <end position="1042"/>
    </location>
</feature>
<dbReference type="InterPro" id="IPR037066">
    <property type="entry name" value="Plug_dom_sf"/>
</dbReference>
<gene>
    <name evidence="15" type="ORF">ACFONA_06550</name>
</gene>
<name>A0ABV7SS82_9SPHN</name>
<keyword evidence="4 9" id="KW-0812">Transmembrane</keyword>
<dbReference type="InterPro" id="IPR039426">
    <property type="entry name" value="TonB-dep_rcpt-like"/>
</dbReference>
<evidence type="ECO:0000259" key="14">
    <source>
        <dbReference type="Pfam" id="PF07715"/>
    </source>
</evidence>